<evidence type="ECO:0000313" key="1">
    <source>
        <dbReference type="EMBL" id="QDG71386.1"/>
    </source>
</evidence>
<sequence length="39" mass="4697">MPNFLCNINSCDEFSYRHQSQHEQEYHEDIAINVKSIKK</sequence>
<accession>A0A4Y6RFJ7</accession>
<dbReference type="KEGG" id="jas:FJQ89_13870"/>
<organism evidence="1 2">
    <name type="scientific">Janthinobacterium tructae</name>
    <dbReference type="NCBI Taxonomy" id="2590869"/>
    <lineage>
        <taxon>Bacteria</taxon>
        <taxon>Pseudomonadati</taxon>
        <taxon>Pseudomonadota</taxon>
        <taxon>Betaproteobacteria</taxon>
        <taxon>Burkholderiales</taxon>
        <taxon>Oxalobacteraceae</taxon>
        <taxon>Janthinobacterium</taxon>
    </lineage>
</organism>
<dbReference type="Proteomes" id="UP000316665">
    <property type="component" value="Chromosome"/>
</dbReference>
<dbReference type="AlphaFoldDB" id="A0A4Y6RFJ7"/>
<name>A0A4Y6RFJ7_9BURK</name>
<gene>
    <name evidence="1" type="ORF">FJQ89_13870</name>
</gene>
<keyword evidence="2" id="KW-1185">Reference proteome</keyword>
<evidence type="ECO:0000313" key="2">
    <source>
        <dbReference type="Proteomes" id="UP000316665"/>
    </source>
</evidence>
<dbReference type="EMBL" id="CP041185">
    <property type="protein sequence ID" value="QDG71386.1"/>
    <property type="molecule type" value="Genomic_DNA"/>
</dbReference>
<protein>
    <submittedName>
        <fullName evidence="1">Uncharacterized protein</fullName>
    </submittedName>
</protein>
<proteinExistence type="predicted"/>
<reference evidence="1 2" key="1">
    <citation type="submission" date="2019-06" db="EMBL/GenBank/DDBJ databases">
        <title>Complete genome sequence of Janthinobacterium sp. SNU WT3 isolated from diseased rainbow trout.</title>
        <authorList>
            <person name="Oh W.T."/>
            <person name="Park S.C."/>
        </authorList>
    </citation>
    <scope>NUCLEOTIDE SEQUENCE [LARGE SCALE GENOMIC DNA]</scope>
    <source>
        <strain evidence="1 2">SNU WT3</strain>
    </source>
</reference>